<comment type="catalytic activity">
    <reaction evidence="10">
        <text>resolvin D1 + NAD(+) = 8-oxoresolvin D1 + NADH + H(+)</text>
        <dbReference type="Rhea" id="RHEA:50124"/>
        <dbReference type="ChEBI" id="CHEBI:15378"/>
        <dbReference type="ChEBI" id="CHEBI:57540"/>
        <dbReference type="ChEBI" id="CHEBI:57945"/>
        <dbReference type="ChEBI" id="CHEBI:132079"/>
        <dbReference type="ChEBI" id="CHEBI:132080"/>
    </reaction>
    <physiologicalReaction direction="left-to-right" evidence="10">
        <dbReference type="Rhea" id="RHEA:50125"/>
    </physiologicalReaction>
</comment>
<protein>
    <recommendedName>
        <fullName evidence="5">15-hydroxyprostaglandin dehydrogenase [NAD(+)]</fullName>
        <ecNumber evidence="3">1.1.1.141</ecNumber>
        <ecNumber evidence="4">1.1.1.232</ecNumber>
    </recommendedName>
    <alternativeName>
        <fullName evidence="7">Eicosanoid/docosanoid dehydrogenase [NAD(+)]</fullName>
    </alternativeName>
    <alternativeName>
        <fullName evidence="6">Prostaglandin dehydrogenase 1</fullName>
    </alternativeName>
</protein>
<comment type="catalytic activity">
    <reaction evidence="19">
        <text>resolvin D2 + NAD(+) = 16-oxoresolvin D2 + NADH + H(+)</text>
        <dbReference type="Rhea" id="RHEA:53588"/>
        <dbReference type="ChEBI" id="CHEBI:15378"/>
        <dbReference type="ChEBI" id="CHEBI:57540"/>
        <dbReference type="ChEBI" id="CHEBI:57945"/>
        <dbReference type="ChEBI" id="CHEBI:133367"/>
        <dbReference type="ChEBI" id="CHEBI:137498"/>
    </reaction>
    <physiologicalReaction direction="left-to-right" evidence="19">
        <dbReference type="Rhea" id="RHEA:53589"/>
    </physiologicalReaction>
</comment>
<dbReference type="PRINTS" id="PR00081">
    <property type="entry name" value="GDHRDH"/>
</dbReference>
<comment type="catalytic activity">
    <reaction evidence="20">
        <text>(15S)-hydroxy-(5Z,8Z,11Z,13E)-eicosatetraenoate + NAD(+) = 15-oxo-(5Z,8Z,11Z,13E)-eicosatetraenoate + NADH + H(+)</text>
        <dbReference type="Rhea" id="RHEA:23260"/>
        <dbReference type="ChEBI" id="CHEBI:15378"/>
        <dbReference type="ChEBI" id="CHEBI:57409"/>
        <dbReference type="ChEBI" id="CHEBI:57410"/>
        <dbReference type="ChEBI" id="CHEBI:57540"/>
        <dbReference type="ChEBI" id="CHEBI:57945"/>
        <dbReference type="EC" id="1.1.1.232"/>
    </reaction>
    <physiologicalReaction direction="left-to-right" evidence="20">
        <dbReference type="Rhea" id="RHEA:23261"/>
    </physiologicalReaction>
</comment>
<dbReference type="InterPro" id="IPR020904">
    <property type="entry name" value="Sc_DH/Rdtase_CS"/>
</dbReference>
<accession>A0A2T7NEL7</accession>
<evidence type="ECO:0000256" key="7">
    <source>
        <dbReference type="ARBA" id="ARBA00042026"/>
    </source>
</evidence>
<comment type="caution">
    <text evidence="23">The sequence shown here is derived from an EMBL/GenBank/DDBJ whole genome shotgun (WGS) entry which is preliminary data.</text>
</comment>
<keyword evidence="2" id="KW-0560">Oxidoreductase</keyword>
<evidence type="ECO:0000256" key="1">
    <source>
        <dbReference type="ARBA" id="ARBA00006484"/>
    </source>
</evidence>
<dbReference type="PANTHER" id="PTHR44229">
    <property type="entry name" value="15-HYDROXYPROSTAGLANDIN DEHYDROGENASE [NAD(+)]"/>
    <property type="match status" value="1"/>
</dbReference>
<dbReference type="AlphaFoldDB" id="A0A2T7NEL7"/>
<comment type="catalytic activity">
    <reaction evidence="14">
        <text>resolvin D1 + NAD(+) = 17-oxoresolvin D1 + NADH + H(+)</text>
        <dbReference type="Rhea" id="RHEA:50128"/>
        <dbReference type="ChEBI" id="CHEBI:15378"/>
        <dbReference type="ChEBI" id="CHEBI:57540"/>
        <dbReference type="ChEBI" id="CHEBI:57945"/>
        <dbReference type="ChEBI" id="CHEBI:132079"/>
        <dbReference type="ChEBI" id="CHEBI:132081"/>
    </reaction>
    <physiologicalReaction direction="left-to-right" evidence="14">
        <dbReference type="Rhea" id="RHEA:50129"/>
    </physiologicalReaction>
</comment>
<evidence type="ECO:0000256" key="4">
    <source>
        <dbReference type="ARBA" id="ARBA00039060"/>
    </source>
</evidence>
<dbReference type="Gene3D" id="3.40.50.720">
    <property type="entry name" value="NAD(P)-binding Rossmann-like Domain"/>
    <property type="match status" value="1"/>
</dbReference>
<proteinExistence type="inferred from homology"/>
<comment type="catalytic activity">
    <reaction evidence="15">
        <text>resolvin D2 + NAD(+) = 7-oxoresolvin D2 + NADH + H(+)</text>
        <dbReference type="Rhea" id="RHEA:53584"/>
        <dbReference type="ChEBI" id="CHEBI:15378"/>
        <dbReference type="ChEBI" id="CHEBI:57540"/>
        <dbReference type="ChEBI" id="CHEBI:57945"/>
        <dbReference type="ChEBI" id="CHEBI:133367"/>
        <dbReference type="ChEBI" id="CHEBI:137497"/>
    </reaction>
    <physiologicalReaction direction="left-to-right" evidence="15">
        <dbReference type="Rhea" id="RHEA:53585"/>
    </physiologicalReaction>
</comment>
<sequence length="279" mass="30250">MLEDINTVIVIVMDTRDKGVFLTGGAQGLGRGIVVKLLSLGAKVFFVDVDVERGKATQVELQTQYGADVVFFQPADVSDGEQHKAAFDAAVSTLGAVEICVNNAGIMAEDKWEKVLAVNAGSHIRGSLLALEHMRRDRGGRGGVIINVASLAALYPKSICPSYTASKHAVIGFTTSWAMNPDHKDHGVRWCCLCPATFQSGMVDLKRLGDLDTDTIAEILQKQGFVEISQVVEGVMKLMRDPDNNGAILEVSLEKGARYRRRQVVDRDGVSDLVVVDTY</sequence>
<evidence type="ECO:0000256" key="9">
    <source>
        <dbReference type="ARBA" id="ARBA00047325"/>
    </source>
</evidence>
<dbReference type="GO" id="GO:0016404">
    <property type="term" value="F:15-hydroxyprostaglandin dehydrogenase (NAD+) activity"/>
    <property type="evidence" value="ECO:0007669"/>
    <property type="project" value="UniProtKB-EC"/>
</dbReference>
<evidence type="ECO:0000256" key="13">
    <source>
        <dbReference type="ARBA" id="ARBA00048144"/>
    </source>
</evidence>
<dbReference type="PANTHER" id="PTHR44229:SF4">
    <property type="entry name" value="15-HYDROXYPROSTAGLANDIN DEHYDROGENASE [NAD(+)]"/>
    <property type="match status" value="1"/>
</dbReference>
<evidence type="ECO:0000256" key="3">
    <source>
        <dbReference type="ARBA" id="ARBA00038968"/>
    </source>
</evidence>
<comment type="catalytic activity">
    <reaction evidence="18">
        <text>prostaglandin E2 + NAD(+) = 15-oxoprostaglandin E2 + NADH + H(+)</text>
        <dbReference type="Rhea" id="RHEA:11876"/>
        <dbReference type="ChEBI" id="CHEBI:15378"/>
        <dbReference type="ChEBI" id="CHEBI:57400"/>
        <dbReference type="ChEBI" id="CHEBI:57540"/>
        <dbReference type="ChEBI" id="CHEBI:57945"/>
        <dbReference type="ChEBI" id="CHEBI:606564"/>
        <dbReference type="EC" id="1.1.1.141"/>
    </reaction>
    <physiologicalReaction direction="left-to-right" evidence="18">
        <dbReference type="Rhea" id="RHEA:11877"/>
    </physiologicalReaction>
</comment>
<evidence type="ECO:0000256" key="17">
    <source>
        <dbReference type="ARBA" id="ARBA00048611"/>
    </source>
</evidence>
<dbReference type="STRING" id="400727.A0A2T7NEL7"/>
<name>A0A2T7NEL7_POMCA</name>
<comment type="catalytic activity">
    <reaction evidence="16">
        <text>lipoxin A4 + NAD(+) = 15-oxo-(5S,6R)-dihydroxy-(7E,9E,11Z,13E)-eicosatetraenoate + NADH + H(+)</text>
        <dbReference type="Rhea" id="RHEA:41572"/>
        <dbReference type="ChEBI" id="CHEBI:15378"/>
        <dbReference type="ChEBI" id="CHEBI:57540"/>
        <dbReference type="ChEBI" id="CHEBI:57945"/>
        <dbReference type="ChEBI" id="CHEBI:67026"/>
        <dbReference type="ChEBI" id="CHEBI:78311"/>
    </reaction>
    <physiologicalReaction direction="left-to-right" evidence="16">
        <dbReference type="Rhea" id="RHEA:41573"/>
    </physiologicalReaction>
</comment>
<evidence type="ECO:0000256" key="11">
    <source>
        <dbReference type="ARBA" id="ARBA00048008"/>
    </source>
</evidence>
<dbReference type="EMBL" id="PZQS01000013">
    <property type="protein sequence ID" value="PVD19623.1"/>
    <property type="molecule type" value="Genomic_DNA"/>
</dbReference>
<evidence type="ECO:0000256" key="2">
    <source>
        <dbReference type="ARBA" id="ARBA00023002"/>
    </source>
</evidence>
<evidence type="ECO:0000256" key="12">
    <source>
        <dbReference type="ARBA" id="ARBA00048140"/>
    </source>
</evidence>
<dbReference type="InterPro" id="IPR002347">
    <property type="entry name" value="SDR_fam"/>
</dbReference>
<dbReference type="PROSITE" id="PS00061">
    <property type="entry name" value="ADH_SHORT"/>
    <property type="match status" value="1"/>
</dbReference>
<comment type="function">
    <text evidence="8">Catalyzes the NAD-dependent dehydrogenation (oxidation) of a broad array of hydroxylated polyunsaturated fatty acids (mainly eicosanoids and docosanoids, including prostaglandins, lipoxins and resolvins), yielding their corresponding keto (oxo) metabolites. Decreases the levels of the pro-proliferative prostaglandins such as prostaglandin E2 (whose activity is increased in cancer because of an increase in the expression of cyclooxygenase 2) and generates oxo-fatty acid products that can profoundly influence cell function by abrogating pro-inflammatory cytokine expression. Converts resolvins E1, D1 and D2 to their oxo products, which represents a mode of resolvin inactivation. Resolvin E1 plays important roles during the resolution phase of acute inflammation, while resolvins D1 and D2 have a unique role in obesity-induced adipose inflammation.</text>
</comment>
<evidence type="ECO:0000256" key="21">
    <source>
        <dbReference type="ARBA" id="ARBA00049188"/>
    </source>
</evidence>
<evidence type="ECO:0000256" key="6">
    <source>
        <dbReference type="ARBA" id="ARBA00041812"/>
    </source>
</evidence>
<evidence type="ECO:0000256" key="15">
    <source>
        <dbReference type="ARBA" id="ARBA00048393"/>
    </source>
</evidence>
<evidence type="ECO:0000256" key="5">
    <source>
        <dbReference type="ARBA" id="ARBA00040276"/>
    </source>
</evidence>
<gene>
    <name evidence="23" type="ORF">C0Q70_20113</name>
</gene>
<reference evidence="23 24" key="1">
    <citation type="submission" date="2018-04" db="EMBL/GenBank/DDBJ databases">
        <title>The genome of golden apple snail Pomacea canaliculata provides insight into stress tolerance and invasive adaptation.</title>
        <authorList>
            <person name="Liu C."/>
            <person name="Liu B."/>
            <person name="Ren Y."/>
            <person name="Zhang Y."/>
            <person name="Wang H."/>
            <person name="Li S."/>
            <person name="Jiang F."/>
            <person name="Yin L."/>
            <person name="Zhang G."/>
            <person name="Qian W."/>
            <person name="Fan W."/>
        </authorList>
    </citation>
    <scope>NUCLEOTIDE SEQUENCE [LARGE SCALE GENOMIC DNA]</scope>
    <source>
        <strain evidence="23">SZHN2017</strain>
        <tissue evidence="23">Muscle</tissue>
    </source>
</reference>
<evidence type="ECO:0000256" key="14">
    <source>
        <dbReference type="ARBA" id="ARBA00048170"/>
    </source>
</evidence>
<evidence type="ECO:0000256" key="18">
    <source>
        <dbReference type="ARBA" id="ARBA00048739"/>
    </source>
</evidence>
<comment type="catalytic activity">
    <reaction evidence="12">
        <text>15-oxo-(5S,6R)-dihydroxy-(7E,9E,11Z)-eicosatrienoate + NADH + H(+) = (5S,6R,15S)-trihydroxy-(7E,9E,11Z)-eicosatrienoate + NAD(+)</text>
        <dbReference type="Rhea" id="RHEA:41596"/>
        <dbReference type="ChEBI" id="CHEBI:15378"/>
        <dbReference type="ChEBI" id="CHEBI:57540"/>
        <dbReference type="ChEBI" id="CHEBI:57945"/>
        <dbReference type="ChEBI" id="CHEBI:78325"/>
        <dbReference type="ChEBI" id="CHEBI:78329"/>
    </reaction>
    <physiologicalReaction direction="left-to-right" evidence="12">
        <dbReference type="Rhea" id="RHEA:41597"/>
    </physiologicalReaction>
</comment>
<keyword evidence="24" id="KW-1185">Reference proteome</keyword>
<evidence type="ECO:0000256" key="19">
    <source>
        <dbReference type="ARBA" id="ARBA00048921"/>
    </source>
</evidence>
<dbReference type="Pfam" id="PF00106">
    <property type="entry name" value="adh_short"/>
    <property type="match status" value="1"/>
</dbReference>
<dbReference type="GO" id="GO:0047034">
    <property type="term" value="F:15-hydroxyicosatetraenoate dehydrogenase activity"/>
    <property type="evidence" value="ECO:0007669"/>
    <property type="project" value="UniProtKB-EC"/>
</dbReference>
<evidence type="ECO:0000256" key="10">
    <source>
        <dbReference type="ARBA" id="ARBA00047672"/>
    </source>
</evidence>
<dbReference type="Proteomes" id="UP000245119">
    <property type="component" value="Linkage Group LG13"/>
</dbReference>
<comment type="catalytic activity">
    <reaction evidence="17">
        <text>prostaglandin A1 + NAD(+) = 15-oxo-prostaglandin A1 + NADH + H(+)</text>
        <dbReference type="Rhea" id="RHEA:41263"/>
        <dbReference type="ChEBI" id="CHEBI:15378"/>
        <dbReference type="ChEBI" id="CHEBI:57398"/>
        <dbReference type="ChEBI" id="CHEBI:57540"/>
        <dbReference type="ChEBI" id="CHEBI:57945"/>
        <dbReference type="ChEBI" id="CHEBI:85072"/>
    </reaction>
    <physiologicalReaction direction="left-to-right" evidence="17">
        <dbReference type="Rhea" id="RHEA:41264"/>
    </physiologicalReaction>
</comment>
<evidence type="ECO:0000313" key="24">
    <source>
        <dbReference type="Proteomes" id="UP000245119"/>
    </source>
</evidence>
<dbReference type="EC" id="1.1.1.232" evidence="4"/>
<comment type="similarity">
    <text evidence="1 22">Belongs to the short-chain dehydrogenases/reductases (SDR) family.</text>
</comment>
<evidence type="ECO:0000256" key="16">
    <source>
        <dbReference type="ARBA" id="ARBA00048535"/>
    </source>
</evidence>
<comment type="catalytic activity">
    <reaction evidence="9">
        <text>prostaglandin E1 + NAD(+) = 15-oxoprostaglandin E1 + NADH + H(+)</text>
        <dbReference type="Rhea" id="RHEA:16477"/>
        <dbReference type="ChEBI" id="CHEBI:15378"/>
        <dbReference type="ChEBI" id="CHEBI:57397"/>
        <dbReference type="ChEBI" id="CHEBI:57401"/>
        <dbReference type="ChEBI" id="CHEBI:57540"/>
        <dbReference type="ChEBI" id="CHEBI:57945"/>
    </reaction>
    <physiologicalReaction direction="left-to-right" evidence="9">
        <dbReference type="Rhea" id="RHEA:16478"/>
    </physiologicalReaction>
</comment>
<dbReference type="PRINTS" id="PR00080">
    <property type="entry name" value="SDRFAMILY"/>
</dbReference>
<dbReference type="InterPro" id="IPR036291">
    <property type="entry name" value="NAD(P)-bd_dom_sf"/>
</dbReference>
<dbReference type="EC" id="1.1.1.141" evidence="3"/>
<comment type="catalytic activity">
    <reaction evidence="21">
        <text>resolvin E1 + NAD(+) = 18-oxo-resolvin E1 + NADH + H(+)</text>
        <dbReference type="Rhea" id="RHEA:49244"/>
        <dbReference type="ChEBI" id="CHEBI:15378"/>
        <dbReference type="ChEBI" id="CHEBI:57540"/>
        <dbReference type="ChEBI" id="CHEBI:57945"/>
        <dbReference type="ChEBI" id="CHEBI:91000"/>
        <dbReference type="ChEBI" id="CHEBI:91001"/>
    </reaction>
    <physiologicalReaction direction="left-to-right" evidence="21">
        <dbReference type="Rhea" id="RHEA:49245"/>
    </physiologicalReaction>
</comment>
<comment type="catalytic activity">
    <reaction evidence="11">
        <text>14-hydroxy-(4Z,7Z,10Z,12E,16Z,19Z)-docosahexaenoate + NAD(+) = 14-oxo-(4Z,7Z,10Z,12E,16Z,19Z)-docosahexaenoate + NADH + H(+)</text>
        <dbReference type="Rhea" id="RHEA:48952"/>
        <dbReference type="ChEBI" id="CHEBI:15378"/>
        <dbReference type="ChEBI" id="CHEBI:57540"/>
        <dbReference type="ChEBI" id="CHEBI:57945"/>
        <dbReference type="ChEBI" id="CHEBI:90866"/>
        <dbReference type="ChEBI" id="CHEBI:90867"/>
    </reaction>
    <physiologicalReaction direction="left-to-right" evidence="11">
        <dbReference type="Rhea" id="RHEA:48953"/>
    </physiologicalReaction>
</comment>
<comment type="catalytic activity">
    <reaction evidence="13">
        <text>(11R)-hydroxy-(5Z,8Z,12E,14Z)-eicosatetraenoate + NAD(+) = 11-oxo-(5Z,8Z,12E,14Z)-eicosatetraenoate + NADH + H(+)</text>
        <dbReference type="Rhea" id="RHEA:48640"/>
        <dbReference type="ChEBI" id="CHEBI:15378"/>
        <dbReference type="ChEBI" id="CHEBI:57540"/>
        <dbReference type="ChEBI" id="CHEBI:57945"/>
        <dbReference type="ChEBI" id="CHEBI:78836"/>
        <dbReference type="ChEBI" id="CHEBI:90697"/>
    </reaction>
    <physiologicalReaction direction="left-to-right" evidence="13">
        <dbReference type="Rhea" id="RHEA:48641"/>
    </physiologicalReaction>
</comment>
<organism evidence="23 24">
    <name type="scientific">Pomacea canaliculata</name>
    <name type="common">Golden apple snail</name>
    <dbReference type="NCBI Taxonomy" id="400727"/>
    <lineage>
        <taxon>Eukaryota</taxon>
        <taxon>Metazoa</taxon>
        <taxon>Spiralia</taxon>
        <taxon>Lophotrochozoa</taxon>
        <taxon>Mollusca</taxon>
        <taxon>Gastropoda</taxon>
        <taxon>Caenogastropoda</taxon>
        <taxon>Architaenioglossa</taxon>
        <taxon>Ampullarioidea</taxon>
        <taxon>Ampullariidae</taxon>
        <taxon>Pomacea</taxon>
    </lineage>
</organism>
<evidence type="ECO:0000256" key="8">
    <source>
        <dbReference type="ARBA" id="ARBA00045705"/>
    </source>
</evidence>
<dbReference type="GO" id="GO:0005737">
    <property type="term" value="C:cytoplasm"/>
    <property type="evidence" value="ECO:0007669"/>
    <property type="project" value="TreeGrafter"/>
</dbReference>
<evidence type="ECO:0000313" key="23">
    <source>
        <dbReference type="EMBL" id="PVD19623.1"/>
    </source>
</evidence>
<dbReference type="OrthoDB" id="37659at2759"/>
<evidence type="ECO:0000256" key="20">
    <source>
        <dbReference type="ARBA" id="ARBA00049151"/>
    </source>
</evidence>
<evidence type="ECO:0000256" key="22">
    <source>
        <dbReference type="RuleBase" id="RU000363"/>
    </source>
</evidence>
<dbReference type="SUPFAM" id="SSF51735">
    <property type="entry name" value="NAD(P)-binding Rossmann-fold domains"/>
    <property type="match status" value="1"/>
</dbReference>